<evidence type="ECO:0000256" key="12">
    <source>
        <dbReference type="ARBA" id="ARBA00023014"/>
    </source>
</evidence>
<dbReference type="InterPro" id="IPR036010">
    <property type="entry name" value="2Fe-2S_ferredoxin-like_sf"/>
</dbReference>
<dbReference type="Gene3D" id="3.10.20.30">
    <property type="match status" value="1"/>
</dbReference>
<keyword evidence="11" id="KW-0408">Iron</keyword>
<keyword evidence="13" id="KW-0003">3Fe-4S</keyword>
<comment type="cofactor">
    <cofactor evidence="14">
        <name>[2Fe-2S] cluster</name>
        <dbReference type="ChEBI" id="CHEBI:190135"/>
    </cofactor>
</comment>
<reference evidence="17" key="1">
    <citation type="submission" date="2016-10" db="EMBL/GenBank/DDBJ databases">
        <authorList>
            <person name="de Groot N.N."/>
        </authorList>
    </citation>
    <scope>NUCLEOTIDE SEQUENCE</scope>
</reference>
<dbReference type="AlphaFoldDB" id="A0A1W1CAP8"/>
<dbReference type="PROSITE" id="PS51379">
    <property type="entry name" value="4FE4S_FER_2"/>
    <property type="match status" value="2"/>
</dbReference>
<dbReference type="InterPro" id="IPR017900">
    <property type="entry name" value="4Fe4S_Fe_S_CS"/>
</dbReference>
<evidence type="ECO:0000256" key="6">
    <source>
        <dbReference type="ARBA" id="ARBA00022485"/>
    </source>
</evidence>
<sequence>MKISIQKDDGLTEYETTLEDATLLEVLSDIKHTKDNTLCFSSGCRSSVCGSCSMRVNEVEVLACSYKVQDGDKVEPLKNVEVIRDLVVDMDKAYSFNQKAKAWLSQISSGISLDGEDTKINTVQSDCILCGSCYSACPVYAVNGEFIGPFSLTRVWKYVSDKREGNEEQKVTDVQTNGIWDCTLCGNCTVVCPQNISSKADIEMLRMKSAQYGLMDPSFGSFDGGFGFDGSPSF</sequence>
<dbReference type="Pfam" id="PF13183">
    <property type="entry name" value="Fer4_8"/>
    <property type="match status" value="1"/>
</dbReference>
<keyword evidence="9" id="KW-0479">Metal-binding</keyword>
<evidence type="ECO:0000256" key="10">
    <source>
        <dbReference type="ARBA" id="ARBA00023002"/>
    </source>
</evidence>
<dbReference type="InterPro" id="IPR017896">
    <property type="entry name" value="4Fe4S_Fe-S-bd"/>
</dbReference>
<dbReference type="InterPro" id="IPR009051">
    <property type="entry name" value="Helical_ferredxn"/>
</dbReference>
<dbReference type="GO" id="GO:0046872">
    <property type="term" value="F:metal ion binding"/>
    <property type="evidence" value="ECO:0007669"/>
    <property type="project" value="UniProtKB-KW"/>
</dbReference>
<dbReference type="GO" id="GO:0022904">
    <property type="term" value="P:respiratory electron transport chain"/>
    <property type="evidence" value="ECO:0007669"/>
    <property type="project" value="TreeGrafter"/>
</dbReference>
<keyword evidence="12" id="KW-0411">Iron-sulfur</keyword>
<dbReference type="InterPro" id="IPR050573">
    <property type="entry name" value="SDH/FRD_Iron-Sulfur"/>
</dbReference>
<dbReference type="Pfam" id="PF13085">
    <property type="entry name" value="Fer2_3"/>
    <property type="match status" value="1"/>
</dbReference>
<comment type="pathway">
    <text evidence="3">Carbohydrate metabolism; tricarboxylic acid cycle.</text>
</comment>
<keyword evidence="6" id="KW-0004">4Fe-4S</keyword>
<keyword evidence="10" id="KW-0560">Oxidoreductase</keyword>
<dbReference type="SUPFAM" id="SSF54292">
    <property type="entry name" value="2Fe-2S ferredoxin-like"/>
    <property type="match status" value="1"/>
</dbReference>
<dbReference type="Gene3D" id="1.10.1060.10">
    <property type="entry name" value="Alpha-helical ferredoxin"/>
    <property type="match status" value="1"/>
</dbReference>
<evidence type="ECO:0000256" key="1">
    <source>
        <dbReference type="ARBA" id="ARBA00001927"/>
    </source>
</evidence>
<evidence type="ECO:0000256" key="8">
    <source>
        <dbReference type="ARBA" id="ARBA00022714"/>
    </source>
</evidence>
<feature type="domain" description="2Fe-2S ferredoxin-type" evidence="15">
    <location>
        <begin position="1"/>
        <end position="80"/>
    </location>
</feature>
<evidence type="ECO:0000256" key="11">
    <source>
        <dbReference type="ARBA" id="ARBA00023004"/>
    </source>
</evidence>
<dbReference type="GO" id="GO:0051537">
    <property type="term" value="F:2 iron, 2 sulfur cluster binding"/>
    <property type="evidence" value="ECO:0007669"/>
    <property type="project" value="UniProtKB-KW"/>
</dbReference>
<evidence type="ECO:0000256" key="4">
    <source>
        <dbReference type="ARBA" id="ARBA00009433"/>
    </source>
</evidence>
<dbReference type="CDD" id="cd00207">
    <property type="entry name" value="fer2"/>
    <property type="match status" value="1"/>
</dbReference>
<feature type="domain" description="4Fe-4S ferredoxin-type" evidence="16">
    <location>
        <begin position="118"/>
        <end position="147"/>
    </location>
</feature>
<evidence type="ECO:0000256" key="7">
    <source>
        <dbReference type="ARBA" id="ARBA00022532"/>
    </source>
</evidence>
<evidence type="ECO:0000256" key="2">
    <source>
        <dbReference type="ARBA" id="ARBA00001966"/>
    </source>
</evidence>
<name>A0A1W1CAP8_9ZZZZ</name>
<dbReference type="GO" id="GO:0051538">
    <property type="term" value="F:3 iron, 4 sulfur cluster binding"/>
    <property type="evidence" value="ECO:0007669"/>
    <property type="project" value="UniProtKB-KW"/>
</dbReference>
<evidence type="ECO:0000256" key="9">
    <source>
        <dbReference type="ARBA" id="ARBA00022723"/>
    </source>
</evidence>
<evidence type="ECO:0000259" key="16">
    <source>
        <dbReference type="PROSITE" id="PS51379"/>
    </source>
</evidence>
<feature type="domain" description="4Fe-4S ferredoxin-type" evidence="16">
    <location>
        <begin position="172"/>
        <end position="202"/>
    </location>
</feature>
<dbReference type="PANTHER" id="PTHR11921">
    <property type="entry name" value="SUCCINATE DEHYDROGENASE IRON-SULFUR PROTEIN"/>
    <property type="match status" value="1"/>
</dbReference>
<dbReference type="InterPro" id="IPR025192">
    <property type="entry name" value="Succ_DH/fum_Rdtase_N"/>
</dbReference>
<dbReference type="NCBIfam" id="TIGR00384">
    <property type="entry name" value="dhsB"/>
    <property type="match status" value="1"/>
</dbReference>
<dbReference type="EMBL" id="FPHF01000067">
    <property type="protein sequence ID" value="SFV62856.1"/>
    <property type="molecule type" value="Genomic_DNA"/>
</dbReference>
<protein>
    <recommendedName>
        <fullName evidence="5">succinate dehydrogenase</fullName>
        <ecNumber evidence="5">1.3.5.1</ecNumber>
    </recommendedName>
</protein>
<evidence type="ECO:0000256" key="3">
    <source>
        <dbReference type="ARBA" id="ARBA00005163"/>
    </source>
</evidence>
<proteinExistence type="inferred from homology"/>
<dbReference type="GO" id="GO:0009055">
    <property type="term" value="F:electron transfer activity"/>
    <property type="evidence" value="ECO:0007669"/>
    <property type="project" value="InterPro"/>
</dbReference>
<dbReference type="EC" id="1.3.5.1" evidence="5"/>
<dbReference type="GO" id="GO:0006099">
    <property type="term" value="P:tricarboxylic acid cycle"/>
    <property type="evidence" value="ECO:0007669"/>
    <property type="project" value="UniProtKB-KW"/>
</dbReference>
<keyword evidence="8" id="KW-0001">2Fe-2S</keyword>
<dbReference type="GO" id="GO:0008177">
    <property type="term" value="F:succinate dehydrogenase (quinone) activity"/>
    <property type="evidence" value="ECO:0007669"/>
    <property type="project" value="UniProtKB-EC"/>
</dbReference>
<dbReference type="GO" id="GO:0051539">
    <property type="term" value="F:4 iron, 4 sulfur cluster binding"/>
    <property type="evidence" value="ECO:0007669"/>
    <property type="project" value="UniProtKB-KW"/>
</dbReference>
<evidence type="ECO:0000256" key="14">
    <source>
        <dbReference type="ARBA" id="ARBA00034078"/>
    </source>
</evidence>
<dbReference type="InterPro" id="IPR004489">
    <property type="entry name" value="Succ_DH/fum_Rdtase_Fe-S"/>
</dbReference>
<dbReference type="InterPro" id="IPR012675">
    <property type="entry name" value="Beta-grasp_dom_sf"/>
</dbReference>
<evidence type="ECO:0000313" key="17">
    <source>
        <dbReference type="EMBL" id="SFV62856.1"/>
    </source>
</evidence>
<dbReference type="PROSITE" id="PS00198">
    <property type="entry name" value="4FE4S_FER_1"/>
    <property type="match status" value="2"/>
</dbReference>
<gene>
    <name evidence="17" type="ORF">MNB_SM-4-1819</name>
</gene>
<dbReference type="SUPFAM" id="SSF46548">
    <property type="entry name" value="alpha-helical ferredoxin"/>
    <property type="match status" value="1"/>
</dbReference>
<dbReference type="PROSITE" id="PS51085">
    <property type="entry name" value="2FE2S_FER_2"/>
    <property type="match status" value="1"/>
</dbReference>
<dbReference type="PANTHER" id="PTHR11921:SF29">
    <property type="entry name" value="SUCCINATE DEHYDROGENASE [UBIQUINONE] IRON-SULFUR SUBUNIT, MITOCHONDRIAL"/>
    <property type="match status" value="1"/>
</dbReference>
<accession>A0A1W1CAP8</accession>
<evidence type="ECO:0000256" key="5">
    <source>
        <dbReference type="ARBA" id="ARBA00012792"/>
    </source>
</evidence>
<comment type="cofactor">
    <cofactor evidence="1">
        <name>[3Fe-4S] cluster</name>
        <dbReference type="ChEBI" id="CHEBI:21137"/>
    </cofactor>
</comment>
<comment type="similarity">
    <text evidence="4">Belongs to the succinate dehydrogenase/fumarate reductase iron-sulfur protein family.</text>
</comment>
<keyword evidence="7" id="KW-0816">Tricarboxylic acid cycle</keyword>
<comment type="cofactor">
    <cofactor evidence="2">
        <name>[4Fe-4S] cluster</name>
        <dbReference type="ChEBI" id="CHEBI:49883"/>
    </cofactor>
</comment>
<evidence type="ECO:0000259" key="15">
    <source>
        <dbReference type="PROSITE" id="PS51085"/>
    </source>
</evidence>
<organism evidence="17">
    <name type="scientific">hydrothermal vent metagenome</name>
    <dbReference type="NCBI Taxonomy" id="652676"/>
    <lineage>
        <taxon>unclassified sequences</taxon>
        <taxon>metagenomes</taxon>
        <taxon>ecological metagenomes</taxon>
    </lineage>
</organism>
<evidence type="ECO:0000256" key="13">
    <source>
        <dbReference type="ARBA" id="ARBA00023291"/>
    </source>
</evidence>
<dbReference type="InterPro" id="IPR001041">
    <property type="entry name" value="2Fe-2S_ferredoxin-type"/>
</dbReference>